<reference evidence="2 3" key="1">
    <citation type="journal article" date="2016" name="Mol. Biol. Evol.">
        <title>Comparative Genomics of Early-Diverging Mushroom-Forming Fungi Provides Insights into the Origins of Lignocellulose Decay Capabilities.</title>
        <authorList>
            <person name="Nagy L.G."/>
            <person name="Riley R."/>
            <person name="Tritt A."/>
            <person name="Adam C."/>
            <person name="Daum C."/>
            <person name="Floudas D."/>
            <person name="Sun H."/>
            <person name="Yadav J.S."/>
            <person name="Pangilinan J."/>
            <person name="Larsson K.H."/>
            <person name="Matsuura K."/>
            <person name="Barry K."/>
            <person name="Labutti K."/>
            <person name="Kuo R."/>
            <person name="Ohm R.A."/>
            <person name="Bhattacharya S.S."/>
            <person name="Shirouzu T."/>
            <person name="Yoshinaga Y."/>
            <person name="Martin F.M."/>
            <person name="Grigoriev I.V."/>
            <person name="Hibbett D.S."/>
        </authorList>
    </citation>
    <scope>NUCLEOTIDE SEQUENCE [LARGE SCALE GENOMIC DNA]</scope>
    <source>
        <strain evidence="2 3">HHB14362 ss-1</strain>
    </source>
</reference>
<organism evidence="2 3">
    <name type="scientific">Neolentinus lepideus HHB14362 ss-1</name>
    <dbReference type="NCBI Taxonomy" id="1314782"/>
    <lineage>
        <taxon>Eukaryota</taxon>
        <taxon>Fungi</taxon>
        <taxon>Dikarya</taxon>
        <taxon>Basidiomycota</taxon>
        <taxon>Agaricomycotina</taxon>
        <taxon>Agaricomycetes</taxon>
        <taxon>Gloeophyllales</taxon>
        <taxon>Gloeophyllaceae</taxon>
        <taxon>Neolentinus</taxon>
    </lineage>
</organism>
<gene>
    <name evidence="2" type="ORF">NEOLEDRAFT_1140219</name>
</gene>
<keyword evidence="1" id="KW-0812">Transmembrane</keyword>
<proteinExistence type="predicted"/>
<keyword evidence="1" id="KW-1133">Transmembrane helix</keyword>
<feature type="non-terminal residue" evidence="2">
    <location>
        <position position="65"/>
    </location>
</feature>
<keyword evidence="1" id="KW-0472">Membrane</keyword>
<evidence type="ECO:0000256" key="1">
    <source>
        <dbReference type="SAM" id="Phobius"/>
    </source>
</evidence>
<keyword evidence="3" id="KW-1185">Reference proteome</keyword>
<name>A0A165PDI8_9AGAM</name>
<dbReference type="EMBL" id="KV425614">
    <property type="protein sequence ID" value="KZT20883.1"/>
    <property type="molecule type" value="Genomic_DNA"/>
</dbReference>
<sequence length="65" mass="7342">MQHGYRGNASIGLKKWTREDTLLFILPLPAIRDSTAISFLFAATLVECLVCRYVVSFIAHQVLDM</sequence>
<accession>A0A165PDI8</accession>
<dbReference type="Proteomes" id="UP000076761">
    <property type="component" value="Unassembled WGS sequence"/>
</dbReference>
<evidence type="ECO:0000313" key="3">
    <source>
        <dbReference type="Proteomes" id="UP000076761"/>
    </source>
</evidence>
<dbReference type="InParanoid" id="A0A165PDI8"/>
<feature type="transmembrane region" description="Helical" evidence="1">
    <location>
        <begin position="36"/>
        <end position="55"/>
    </location>
</feature>
<dbReference type="AlphaFoldDB" id="A0A165PDI8"/>
<protein>
    <submittedName>
        <fullName evidence="2">Uncharacterized protein</fullName>
    </submittedName>
</protein>
<evidence type="ECO:0000313" key="2">
    <source>
        <dbReference type="EMBL" id="KZT20883.1"/>
    </source>
</evidence>